<reference evidence="2" key="1">
    <citation type="journal article" date="2023" name="Mol. Phylogenet. Evol.">
        <title>Genome-scale phylogeny and comparative genomics of the fungal order Sordariales.</title>
        <authorList>
            <person name="Hensen N."/>
            <person name="Bonometti L."/>
            <person name="Westerberg I."/>
            <person name="Brannstrom I.O."/>
            <person name="Guillou S."/>
            <person name="Cros-Aarteil S."/>
            <person name="Calhoun S."/>
            <person name="Haridas S."/>
            <person name="Kuo A."/>
            <person name="Mondo S."/>
            <person name="Pangilinan J."/>
            <person name="Riley R."/>
            <person name="LaButti K."/>
            <person name="Andreopoulos B."/>
            <person name="Lipzen A."/>
            <person name="Chen C."/>
            <person name="Yan M."/>
            <person name="Daum C."/>
            <person name="Ng V."/>
            <person name="Clum A."/>
            <person name="Steindorff A."/>
            <person name="Ohm R.A."/>
            <person name="Martin F."/>
            <person name="Silar P."/>
            <person name="Natvig D.O."/>
            <person name="Lalanne C."/>
            <person name="Gautier V."/>
            <person name="Ament-Velasquez S.L."/>
            <person name="Kruys A."/>
            <person name="Hutchinson M.I."/>
            <person name="Powell A.J."/>
            <person name="Barry K."/>
            <person name="Miller A.N."/>
            <person name="Grigoriev I.V."/>
            <person name="Debuchy R."/>
            <person name="Gladieux P."/>
            <person name="Hiltunen Thoren M."/>
            <person name="Johannesson H."/>
        </authorList>
    </citation>
    <scope>NUCLEOTIDE SEQUENCE</scope>
    <source>
        <strain evidence="2">PSN324</strain>
    </source>
</reference>
<feature type="compositionally biased region" description="Acidic residues" evidence="1">
    <location>
        <begin position="875"/>
        <end position="884"/>
    </location>
</feature>
<feature type="compositionally biased region" description="Low complexity" evidence="1">
    <location>
        <begin position="387"/>
        <end position="403"/>
    </location>
</feature>
<feature type="compositionally biased region" description="Polar residues" evidence="1">
    <location>
        <begin position="246"/>
        <end position="255"/>
    </location>
</feature>
<feature type="compositionally biased region" description="Polar residues" evidence="1">
    <location>
        <begin position="422"/>
        <end position="434"/>
    </location>
</feature>
<reference evidence="2" key="2">
    <citation type="submission" date="2023-06" db="EMBL/GenBank/DDBJ databases">
        <authorList>
            <consortium name="Lawrence Berkeley National Laboratory"/>
            <person name="Mondo S.J."/>
            <person name="Hensen N."/>
            <person name="Bonometti L."/>
            <person name="Westerberg I."/>
            <person name="Brannstrom I.O."/>
            <person name="Guillou S."/>
            <person name="Cros-Aarteil S."/>
            <person name="Calhoun S."/>
            <person name="Haridas S."/>
            <person name="Kuo A."/>
            <person name="Pangilinan J."/>
            <person name="Riley R."/>
            <person name="Labutti K."/>
            <person name="Andreopoulos B."/>
            <person name="Lipzen A."/>
            <person name="Chen C."/>
            <person name="Yanf M."/>
            <person name="Daum C."/>
            <person name="Ng V."/>
            <person name="Clum A."/>
            <person name="Steindorff A."/>
            <person name="Ohm R."/>
            <person name="Martin F."/>
            <person name="Silar P."/>
            <person name="Natvig D."/>
            <person name="Lalanne C."/>
            <person name="Gautier V."/>
            <person name="Ament-Velasquez S.L."/>
            <person name="Kruys A."/>
            <person name="Hutchinson M.I."/>
            <person name="Powell A.J."/>
            <person name="Barry K."/>
            <person name="Miller A.N."/>
            <person name="Grigoriev I.V."/>
            <person name="Debuchy R."/>
            <person name="Gladieux P."/>
            <person name="Thoren M.H."/>
            <person name="Johannesson H."/>
        </authorList>
    </citation>
    <scope>NUCLEOTIDE SEQUENCE</scope>
    <source>
        <strain evidence="2">PSN324</strain>
    </source>
</reference>
<evidence type="ECO:0000313" key="2">
    <source>
        <dbReference type="EMBL" id="KAK4464008.1"/>
    </source>
</evidence>
<protein>
    <submittedName>
        <fullName evidence="2">Uncharacterized protein</fullName>
    </submittedName>
</protein>
<evidence type="ECO:0000256" key="1">
    <source>
        <dbReference type="SAM" id="MobiDB-lite"/>
    </source>
</evidence>
<comment type="caution">
    <text evidence="2">The sequence shown here is derived from an EMBL/GenBank/DDBJ whole genome shotgun (WGS) entry which is preliminary data.</text>
</comment>
<accession>A0AAV9HX29</accession>
<feature type="compositionally biased region" description="Basic and acidic residues" evidence="1">
    <location>
        <begin position="846"/>
        <end position="858"/>
    </location>
</feature>
<dbReference type="AlphaFoldDB" id="A0AAV9HX29"/>
<feature type="region of interest" description="Disordered" evidence="1">
    <location>
        <begin position="235"/>
        <end position="256"/>
    </location>
</feature>
<feature type="compositionally biased region" description="Basic and acidic residues" evidence="1">
    <location>
        <begin position="490"/>
        <end position="500"/>
    </location>
</feature>
<dbReference type="EMBL" id="MU864953">
    <property type="protein sequence ID" value="KAK4464008.1"/>
    <property type="molecule type" value="Genomic_DNA"/>
</dbReference>
<dbReference type="Proteomes" id="UP001321749">
    <property type="component" value="Unassembled WGS sequence"/>
</dbReference>
<organism evidence="2 3">
    <name type="scientific">Cladorrhinum samala</name>
    <dbReference type="NCBI Taxonomy" id="585594"/>
    <lineage>
        <taxon>Eukaryota</taxon>
        <taxon>Fungi</taxon>
        <taxon>Dikarya</taxon>
        <taxon>Ascomycota</taxon>
        <taxon>Pezizomycotina</taxon>
        <taxon>Sordariomycetes</taxon>
        <taxon>Sordariomycetidae</taxon>
        <taxon>Sordariales</taxon>
        <taxon>Podosporaceae</taxon>
        <taxon>Cladorrhinum</taxon>
    </lineage>
</organism>
<feature type="region of interest" description="Disordered" evidence="1">
    <location>
        <begin position="619"/>
        <end position="641"/>
    </location>
</feature>
<feature type="region of interest" description="Disordered" evidence="1">
    <location>
        <begin position="806"/>
        <end position="914"/>
    </location>
</feature>
<feature type="compositionally biased region" description="Pro residues" evidence="1">
    <location>
        <begin position="118"/>
        <end position="130"/>
    </location>
</feature>
<feature type="compositionally biased region" description="Polar residues" evidence="1">
    <location>
        <begin position="191"/>
        <end position="210"/>
    </location>
</feature>
<gene>
    <name evidence="2" type="ORF">QBC42DRAFT_56087</name>
</gene>
<name>A0AAV9HX29_9PEZI</name>
<feature type="compositionally biased region" description="Basic and acidic residues" evidence="1">
    <location>
        <begin position="631"/>
        <end position="640"/>
    </location>
</feature>
<feature type="compositionally biased region" description="Basic residues" evidence="1">
    <location>
        <begin position="22"/>
        <end position="35"/>
    </location>
</feature>
<sequence>MPAMSASKVGYAFGPDPDRIKNHPRIFKKHKVLPHPRKDVTGAVDLQRPGSGRSVESEAPSLRSARQSKRLARGPEPPPTPPTHSRNPSAAHTIDAPGPDGAGSPADSAESVVSQQPITPPNQETPPTPNLTPERIPPGLAERPAKPRPPIFDRLSSRITIDSRRTESFKTAPEVPELSDGDDDDDDQHSRSTSRPALPSAKTSQSTVRQLNGEAKEKQQVVGLGLGIGLESSLAQDDLTPPTEEGYQTFNQGSTGREAGMISEVVEEWDQNLGRNVMVRKRRPITQRDGRRKREVVVEDLTVTPTKATQALRSMSLQESPVVQSRKVLADRLPAQPAPSVSEASIGSDMKRSSVISIKSTASTVVDGFPHRQKTLRHIRKQSLLRDSCSDLSPSSSTPTSISAMVEDQRRGRSKLGDATRESQASTATFNSISSRTARKEVLKAGGIPVVIVPERRSSVKSTSRPPSLRSTSSRRSQSVGSAPRSQSSKSKDHHVPHFERTRRRSRSESDGSRHGDERTIDYPPVIPSRSSSLSAPTSRNVSRNGSLTADSLRAHNAFQAQQAHQALQKASRELDRLVNKQSYIGQPTITHQRPGPVTAQAELGTPEVLVHRAPVNGWRHENDQDQSSQDYHEDNRERLSSTVDQYGDPFWGKRLSAQHTPFSVASVASVGTSHAEVSEALAVNIYPHQSKSVVLVDHAAKPSESSSVDNYKRSDQSAPTLRLADATNIQVPSTPPQKFSVEVKDVDSPLRNPRSPPKPPAINFIPATPSGLTPMTEKQKMLGNYFEVTGEKQPKRGVSLLRQTLTRRKTVETSEYGPSASRPTGFLARTFSLSRKQPPRLKRSSSADDRPADESRLHPNWRPAYLDYSSPSSSEDEYDEDDDRDRTYKYPPIDNRPSRRYYPPPARRRSLSQRFKRTFAILPQTDDEYYDDEYTAQGKPQRRTIRRTPSGNLRVMKFRRSMESLRRIELVDHGPVSVSGARGDNAEVDQRQPRRQSRFESGVRRLGRSLSLSGRSRSRTRSIGGGVGVNGGDHYRGREEAVVDERPTFGERINLPRRLSERRREKRSQELRKIISGPKEVRDGVGEITRRASWGINAGEVAGKTVISKRGVVA</sequence>
<proteinExistence type="predicted"/>
<feature type="compositionally biased region" description="Basic and acidic residues" evidence="1">
    <location>
        <begin position="985"/>
        <end position="1004"/>
    </location>
</feature>
<feature type="compositionally biased region" description="Polar residues" evidence="1">
    <location>
        <begin position="480"/>
        <end position="489"/>
    </location>
</feature>
<feature type="region of interest" description="Disordered" evidence="1">
    <location>
        <begin position="456"/>
        <end position="546"/>
    </location>
</feature>
<feature type="region of interest" description="Disordered" evidence="1">
    <location>
        <begin position="1"/>
        <end position="218"/>
    </location>
</feature>
<feature type="compositionally biased region" description="Acidic residues" evidence="1">
    <location>
        <begin position="177"/>
        <end position="187"/>
    </location>
</feature>
<feature type="region of interest" description="Disordered" evidence="1">
    <location>
        <begin position="387"/>
        <end position="434"/>
    </location>
</feature>
<evidence type="ECO:0000313" key="3">
    <source>
        <dbReference type="Proteomes" id="UP001321749"/>
    </source>
</evidence>
<feature type="compositionally biased region" description="Low complexity" evidence="1">
    <location>
        <begin position="528"/>
        <end position="539"/>
    </location>
</feature>
<feature type="region of interest" description="Disordered" evidence="1">
    <location>
        <begin position="702"/>
        <end position="772"/>
    </location>
</feature>
<feature type="compositionally biased region" description="Basic and acidic residues" evidence="1">
    <location>
        <begin position="407"/>
        <end position="421"/>
    </location>
</feature>
<feature type="compositionally biased region" description="Basic and acidic residues" evidence="1">
    <location>
        <begin position="507"/>
        <end position="521"/>
    </location>
</feature>
<feature type="region of interest" description="Disordered" evidence="1">
    <location>
        <begin position="977"/>
        <end position="1035"/>
    </location>
</feature>
<feature type="compositionally biased region" description="Low complexity" evidence="1">
    <location>
        <begin position="462"/>
        <end position="479"/>
    </location>
</feature>
<keyword evidence="3" id="KW-1185">Reference proteome</keyword>